<evidence type="ECO:0000256" key="6">
    <source>
        <dbReference type="ARBA" id="ARBA00022884"/>
    </source>
</evidence>
<sequence length="73" mass="8078">MIAPAPTREIVKQLKNAGFTKRDGKGSHTIWTCPHGRYKVSVDTGHKTISPGVRRQIDLALNQCDTDCKEDDA</sequence>
<dbReference type="GO" id="GO:0016787">
    <property type="term" value="F:hydrolase activity"/>
    <property type="evidence" value="ECO:0007669"/>
    <property type="project" value="UniProtKB-KW"/>
</dbReference>
<reference evidence="9" key="1">
    <citation type="submission" date="2015-03" db="EMBL/GenBank/DDBJ databases">
        <authorList>
            <person name="Urmite Genomes"/>
        </authorList>
    </citation>
    <scope>NUCLEOTIDE SEQUENCE [LARGE SCALE GENOMIC DNA]</scope>
    <source>
        <strain evidence="9">CSUR P1344</strain>
    </source>
</reference>
<keyword evidence="7" id="KW-0346">Stress response</keyword>
<keyword evidence="9" id="KW-1185">Reference proteome</keyword>
<evidence type="ECO:0000256" key="7">
    <source>
        <dbReference type="ARBA" id="ARBA00023016"/>
    </source>
</evidence>
<dbReference type="InterPro" id="IPR038570">
    <property type="entry name" value="HicA_sf"/>
</dbReference>
<evidence type="ECO:0000313" key="9">
    <source>
        <dbReference type="Proteomes" id="UP000199601"/>
    </source>
</evidence>
<dbReference type="SUPFAM" id="SSF54786">
    <property type="entry name" value="YcfA/nrd intein domain"/>
    <property type="match status" value="1"/>
</dbReference>
<dbReference type="AlphaFoldDB" id="A0A0U1CX42"/>
<keyword evidence="5" id="KW-0378">Hydrolase</keyword>
<protein>
    <submittedName>
        <fullName evidence="8">YcfA-like protein</fullName>
    </submittedName>
</protein>
<evidence type="ECO:0000256" key="3">
    <source>
        <dbReference type="ARBA" id="ARBA00022722"/>
    </source>
</evidence>
<dbReference type="GO" id="GO:0003729">
    <property type="term" value="F:mRNA binding"/>
    <property type="evidence" value="ECO:0007669"/>
    <property type="project" value="InterPro"/>
</dbReference>
<evidence type="ECO:0000313" key="8">
    <source>
        <dbReference type="EMBL" id="CQD03719.1"/>
    </source>
</evidence>
<name>A0A0U1CX42_9MYCO</name>
<keyword evidence="2" id="KW-1277">Toxin-antitoxin system</keyword>
<accession>A0A0U1CX42</accession>
<dbReference type="Gene3D" id="3.30.920.30">
    <property type="entry name" value="Hypothetical protein"/>
    <property type="match status" value="1"/>
</dbReference>
<keyword evidence="3" id="KW-0540">Nuclease</keyword>
<dbReference type="GO" id="GO:0004519">
    <property type="term" value="F:endonuclease activity"/>
    <property type="evidence" value="ECO:0007669"/>
    <property type="project" value="UniProtKB-KW"/>
</dbReference>
<dbReference type="Pfam" id="PF07927">
    <property type="entry name" value="HicA_toxin"/>
    <property type="match status" value="1"/>
</dbReference>
<gene>
    <name evidence="8" type="ORF">BN000_00630</name>
</gene>
<dbReference type="EMBL" id="CTEC01000001">
    <property type="protein sequence ID" value="CQD03719.1"/>
    <property type="molecule type" value="Genomic_DNA"/>
</dbReference>
<comment type="similarity">
    <text evidence="1">Belongs to the HicA mRNA interferase family.</text>
</comment>
<keyword evidence="4" id="KW-0255">Endonuclease</keyword>
<evidence type="ECO:0000256" key="2">
    <source>
        <dbReference type="ARBA" id="ARBA00022649"/>
    </source>
</evidence>
<organism evidence="8 9">
    <name type="scientific">Mycobacterium europaeum</name>
    <dbReference type="NCBI Taxonomy" id="761804"/>
    <lineage>
        <taxon>Bacteria</taxon>
        <taxon>Bacillati</taxon>
        <taxon>Actinomycetota</taxon>
        <taxon>Actinomycetes</taxon>
        <taxon>Mycobacteriales</taxon>
        <taxon>Mycobacteriaceae</taxon>
        <taxon>Mycobacterium</taxon>
        <taxon>Mycobacterium simiae complex</taxon>
    </lineage>
</organism>
<evidence type="ECO:0000256" key="1">
    <source>
        <dbReference type="ARBA" id="ARBA00006620"/>
    </source>
</evidence>
<dbReference type="InterPro" id="IPR012933">
    <property type="entry name" value="HicA_mRNA_interferase"/>
</dbReference>
<keyword evidence="6" id="KW-0694">RNA-binding</keyword>
<evidence type="ECO:0000256" key="4">
    <source>
        <dbReference type="ARBA" id="ARBA00022759"/>
    </source>
</evidence>
<proteinExistence type="inferred from homology"/>
<dbReference type="RefSeq" id="WP_090418318.1">
    <property type="nucleotide sequence ID" value="NZ_CTEC01000001.1"/>
</dbReference>
<evidence type="ECO:0000256" key="5">
    <source>
        <dbReference type="ARBA" id="ARBA00022801"/>
    </source>
</evidence>
<dbReference type="Proteomes" id="UP000199601">
    <property type="component" value="Unassembled WGS sequence"/>
</dbReference>